<sequence>MPSSDSLLRRHLGWIIAMKLAAIFALWWCFIRDAGVAVDPEVVSRQFAPNPVSQGAPHGQ</sequence>
<proteinExistence type="predicted"/>
<evidence type="ECO:0000256" key="1">
    <source>
        <dbReference type="SAM" id="Phobius"/>
    </source>
</evidence>
<protein>
    <submittedName>
        <fullName evidence="2">Uncharacterized protein</fullName>
    </submittedName>
</protein>
<dbReference type="OrthoDB" id="9157336at2"/>
<comment type="caution">
    <text evidence="2">The sequence shown here is derived from an EMBL/GenBank/DDBJ whole genome shotgun (WGS) entry which is preliminary data.</text>
</comment>
<keyword evidence="1" id="KW-0472">Membrane</keyword>
<reference evidence="2 3" key="1">
    <citation type="submission" date="2019-06" db="EMBL/GenBank/DDBJ databases">
        <title>Whole genome shotgun sequence of Zoogloea ramigera NBRC 15342.</title>
        <authorList>
            <person name="Hosoyama A."/>
            <person name="Uohara A."/>
            <person name="Ohji S."/>
            <person name="Ichikawa N."/>
        </authorList>
    </citation>
    <scope>NUCLEOTIDE SEQUENCE [LARGE SCALE GENOMIC DNA]</scope>
    <source>
        <strain evidence="2 3">NBRC 15342</strain>
    </source>
</reference>
<keyword evidence="3" id="KW-1185">Reference proteome</keyword>
<evidence type="ECO:0000313" key="3">
    <source>
        <dbReference type="Proteomes" id="UP000318422"/>
    </source>
</evidence>
<dbReference type="EMBL" id="BJNV01000003">
    <property type="protein sequence ID" value="GEC94114.1"/>
    <property type="molecule type" value="Genomic_DNA"/>
</dbReference>
<dbReference type="AlphaFoldDB" id="A0A4Y4CRM4"/>
<keyword evidence="1" id="KW-0812">Transmembrane</keyword>
<dbReference type="RefSeq" id="WP_141348878.1">
    <property type="nucleotide sequence ID" value="NZ_BJNV01000003.1"/>
</dbReference>
<organism evidence="2 3">
    <name type="scientific">Zoogloea ramigera</name>
    <dbReference type="NCBI Taxonomy" id="350"/>
    <lineage>
        <taxon>Bacteria</taxon>
        <taxon>Pseudomonadati</taxon>
        <taxon>Pseudomonadota</taxon>
        <taxon>Betaproteobacteria</taxon>
        <taxon>Rhodocyclales</taxon>
        <taxon>Zoogloeaceae</taxon>
        <taxon>Zoogloea</taxon>
    </lineage>
</organism>
<feature type="transmembrane region" description="Helical" evidence="1">
    <location>
        <begin position="12"/>
        <end position="31"/>
    </location>
</feature>
<gene>
    <name evidence="2" type="ORF">ZRA01_01870</name>
</gene>
<accession>A0A4Y4CRM4</accession>
<name>A0A4Y4CRM4_ZOORA</name>
<dbReference type="InterPro" id="IPR054636">
    <property type="entry name" value="CydP"/>
</dbReference>
<dbReference type="NCBIfam" id="NF045611">
    <property type="entry name" value="small_CydP"/>
    <property type="match status" value="1"/>
</dbReference>
<evidence type="ECO:0000313" key="2">
    <source>
        <dbReference type="EMBL" id="GEC94114.1"/>
    </source>
</evidence>
<dbReference type="Proteomes" id="UP000318422">
    <property type="component" value="Unassembled WGS sequence"/>
</dbReference>
<keyword evidence="1" id="KW-1133">Transmembrane helix</keyword>